<evidence type="ECO:0000256" key="2">
    <source>
        <dbReference type="ARBA" id="ARBA00023134"/>
    </source>
</evidence>
<gene>
    <name evidence="5" type="ORF">BU14_0176s0048</name>
</gene>
<feature type="compositionally biased region" description="Basic residues" evidence="3">
    <location>
        <begin position="102"/>
        <end position="120"/>
    </location>
</feature>
<protein>
    <submittedName>
        <fullName evidence="5">Uncharacterized protein</fullName>
    </submittedName>
</protein>
<feature type="compositionally biased region" description="Low complexity" evidence="3">
    <location>
        <begin position="87"/>
        <end position="101"/>
    </location>
</feature>
<keyword evidence="1" id="KW-0547">Nucleotide-binding</keyword>
<evidence type="ECO:0000256" key="1">
    <source>
        <dbReference type="ARBA" id="ARBA00022741"/>
    </source>
</evidence>
<feature type="region of interest" description="Disordered" evidence="3">
    <location>
        <begin position="18"/>
        <end position="38"/>
    </location>
</feature>
<evidence type="ECO:0000256" key="4">
    <source>
        <dbReference type="SAM" id="SignalP"/>
    </source>
</evidence>
<dbReference type="Pfam" id="PF09585">
    <property type="entry name" value="Lin0512_fam"/>
    <property type="match status" value="1"/>
</dbReference>
<accession>A0A1X6P7R5</accession>
<dbReference type="InterPro" id="IPR037103">
    <property type="entry name" value="Tubulin/FtsZ-like_C"/>
</dbReference>
<keyword evidence="4" id="KW-0732">Signal</keyword>
<feature type="chain" id="PRO_5012936827" evidence="4">
    <location>
        <begin position="17"/>
        <end position="310"/>
    </location>
</feature>
<dbReference type="PANTHER" id="PTHR34784">
    <property type="entry name" value="50S RIBOSOMAL PROTEIN L34"/>
    <property type="match status" value="1"/>
</dbReference>
<organism evidence="5 6">
    <name type="scientific">Porphyra umbilicalis</name>
    <name type="common">Purple laver</name>
    <name type="synonym">Red alga</name>
    <dbReference type="NCBI Taxonomy" id="2786"/>
    <lineage>
        <taxon>Eukaryota</taxon>
        <taxon>Rhodophyta</taxon>
        <taxon>Bangiophyceae</taxon>
        <taxon>Bangiales</taxon>
        <taxon>Bangiaceae</taxon>
        <taxon>Porphyra</taxon>
    </lineage>
</organism>
<dbReference type="GO" id="GO:0005525">
    <property type="term" value="F:GTP binding"/>
    <property type="evidence" value="ECO:0007669"/>
    <property type="project" value="UniProtKB-KW"/>
</dbReference>
<dbReference type="InterPro" id="IPR011719">
    <property type="entry name" value="CHP02058"/>
</dbReference>
<keyword evidence="2" id="KW-0342">GTP-binding</keyword>
<dbReference type="NCBIfam" id="TIGR02058">
    <property type="entry name" value="lin0512_fam"/>
    <property type="match status" value="1"/>
</dbReference>
<proteinExistence type="predicted"/>
<dbReference type="AlphaFoldDB" id="A0A1X6P7R5"/>
<sequence>MGFFCFFFLCSFGAAAQQPPAAGTKGTPRRHCERGRLAGRRRRRCRPVGRCPAALAATRGGGAAGADGPPRRRRRLPARPPGGGTATGVRARPPRAVAAARGRPRPAGRRGRPRRRRCRRAPTAGRAGGARRAARRRAPRARPPAAIRRGPPPTARGGGHGVQPPHRRGGGGGGAAPAGGGQGAADDILVVEIGTGVDLHGQDGTVAAVRACKDALTFTSLPCLSRLLPGGDLRTMRVAVTLGVPPAFQASVDVDAVKAVFPYGAVAVTVADGGLATRSGIVLPEQRDAAGDDTAVIVVAAVHVRGPAWV</sequence>
<dbReference type="EMBL" id="KV918856">
    <property type="protein sequence ID" value="OSX76806.1"/>
    <property type="molecule type" value="Genomic_DNA"/>
</dbReference>
<name>A0A1X6P7R5_PORUM</name>
<evidence type="ECO:0000256" key="3">
    <source>
        <dbReference type="SAM" id="MobiDB-lite"/>
    </source>
</evidence>
<feature type="signal peptide" evidence="4">
    <location>
        <begin position="1"/>
        <end position="16"/>
    </location>
</feature>
<evidence type="ECO:0000313" key="5">
    <source>
        <dbReference type="EMBL" id="OSX76806.1"/>
    </source>
</evidence>
<dbReference type="OrthoDB" id="193238at2759"/>
<feature type="region of interest" description="Disordered" evidence="3">
    <location>
        <begin position="56"/>
        <end position="181"/>
    </location>
</feature>
<dbReference type="Gene3D" id="3.30.1330.20">
    <property type="entry name" value="Tubulin/FtsZ, C-terminal domain"/>
    <property type="match status" value="1"/>
</dbReference>
<dbReference type="PANTHER" id="PTHR34784:SF1">
    <property type="entry name" value="50S RIBOSOMAL PROTEIN L34"/>
    <property type="match status" value="1"/>
</dbReference>
<dbReference type="Proteomes" id="UP000218209">
    <property type="component" value="Unassembled WGS sequence"/>
</dbReference>
<evidence type="ECO:0000313" key="6">
    <source>
        <dbReference type="Proteomes" id="UP000218209"/>
    </source>
</evidence>
<feature type="compositionally biased region" description="Gly residues" evidence="3">
    <location>
        <begin position="170"/>
        <end position="181"/>
    </location>
</feature>
<reference evidence="5 6" key="1">
    <citation type="submission" date="2017-03" db="EMBL/GenBank/DDBJ databases">
        <title>WGS assembly of Porphyra umbilicalis.</title>
        <authorList>
            <person name="Brawley S.H."/>
            <person name="Blouin N.A."/>
            <person name="Ficko-Blean E."/>
            <person name="Wheeler G.L."/>
            <person name="Lohr M."/>
            <person name="Goodson H.V."/>
            <person name="Jenkins J.W."/>
            <person name="Blaby-Haas C.E."/>
            <person name="Helliwell K.E."/>
            <person name="Chan C."/>
            <person name="Marriage T."/>
            <person name="Bhattacharya D."/>
            <person name="Klein A.S."/>
            <person name="Badis Y."/>
            <person name="Brodie J."/>
            <person name="Cao Y."/>
            <person name="Collen J."/>
            <person name="Dittami S.M."/>
            <person name="Gachon C.M."/>
            <person name="Green B.R."/>
            <person name="Karpowicz S."/>
            <person name="Kim J.W."/>
            <person name="Kudahl U."/>
            <person name="Lin S."/>
            <person name="Michel G."/>
            <person name="Mittag M."/>
            <person name="Olson B.J."/>
            <person name="Pangilinan J."/>
            <person name="Peng Y."/>
            <person name="Qiu H."/>
            <person name="Shu S."/>
            <person name="Singer J.T."/>
            <person name="Smith A.G."/>
            <person name="Sprecher B.N."/>
            <person name="Wagner V."/>
            <person name="Wang W."/>
            <person name="Wang Z.-Y."/>
            <person name="Yan J."/>
            <person name="Yarish C."/>
            <person name="Zoeuner-Riek S."/>
            <person name="Zhuang Y."/>
            <person name="Zou Y."/>
            <person name="Lindquist E.A."/>
            <person name="Grimwood J."/>
            <person name="Barry K."/>
            <person name="Rokhsar D.S."/>
            <person name="Schmutz J."/>
            <person name="Stiller J.W."/>
            <person name="Grossman A.R."/>
            <person name="Prochnik S.E."/>
        </authorList>
    </citation>
    <scope>NUCLEOTIDE SEQUENCE [LARGE SCALE GENOMIC DNA]</scope>
    <source>
        <strain evidence="5">4086291</strain>
    </source>
</reference>
<feature type="compositionally biased region" description="Basic residues" evidence="3">
    <location>
        <begin position="27"/>
        <end position="38"/>
    </location>
</feature>
<keyword evidence="6" id="KW-1185">Reference proteome</keyword>